<gene>
    <name evidence="2" type="ORF">DJ018_09605</name>
</gene>
<accession>A0A328AT64</accession>
<dbReference type="AlphaFoldDB" id="A0A328AT64"/>
<name>A0A328AT64_9CAUL</name>
<dbReference type="Gene3D" id="2.60.120.200">
    <property type="match status" value="1"/>
</dbReference>
<dbReference type="EMBL" id="QFYR01000001">
    <property type="protein sequence ID" value="RAK58140.1"/>
    <property type="molecule type" value="Genomic_DNA"/>
</dbReference>
<sequence>MLRSRTTVIIAAAVVASLGLGSAAASVVIDKYAIGVHDNPLRLLGLVQANFDDGCAPSVNPIACRVAGRAWRLQSSGAPWSARAEGDNGYRFEIRPGDYWAKDARKAHPVERTELSDLARMPLDKDIWLAFTLEVEPGVASTSEWVNLGQLHATADRGEPSVSPPWVQRLLPNDRFQVEVRHTQDDPIKAAPPPVVIYEEAKLERGKPHRFVYRFRISQGPNGLAQMWRDGVLVADYRGPIGYRDKLGPYFKFGVYRAPAARGERLAARYTNVTLGSNPPPDRLPATPLS</sequence>
<keyword evidence="1" id="KW-0732">Signal</keyword>
<dbReference type="Pfam" id="PF14099">
    <property type="entry name" value="Polysacc_lyase"/>
    <property type="match status" value="1"/>
</dbReference>
<keyword evidence="3" id="KW-1185">Reference proteome</keyword>
<reference evidence="3" key="1">
    <citation type="submission" date="2018-05" db="EMBL/GenBank/DDBJ databases">
        <authorList>
            <person name="Li X."/>
        </authorList>
    </citation>
    <scope>NUCLEOTIDE SEQUENCE [LARGE SCALE GENOMIC DNA]</scope>
    <source>
        <strain evidence="3">YIM 73061</strain>
    </source>
</reference>
<dbReference type="InterPro" id="IPR025975">
    <property type="entry name" value="Polysacc_lyase"/>
</dbReference>
<evidence type="ECO:0000313" key="3">
    <source>
        <dbReference type="Proteomes" id="UP000249725"/>
    </source>
</evidence>
<evidence type="ECO:0008006" key="4">
    <source>
        <dbReference type="Google" id="ProtNLM"/>
    </source>
</evidence>
<dbReference type="RefSeq" id="WP_111514590.1">
    <property type="nucleotide sequence ID" value="NZ_QFYR01000001.1"/>
</dbReference>
<evidence type="ECO:0000313" key="2">
    <source>
        <dbReference type="EMBL" id="RAK58140.1"/>
    </source>
</evidence>
<proteinExistence type="predicted"/>
<dbReference type="Proteomes" id="UP000249725">
    <property type="component" value="Unassembled WGS sequence"/>
</dbReference>
<evidence type="ECO:0000256" key="1">
    <source>
        <dbReference type="SAM" id="SignalP"/>
    </source>
</evidence>
<protein>
    <recommendedName>
        <fullName evidence="4">Polysaccharide lyase family 7 protein</fullName>
    </recommendedName>
</protein>
<feature type="chain" id="PRO_5016296643" description="Polysaccharide lyase family 7 protein" evidence="1">
    <location>
        <begin position="26"/>
        <end position="290"/>
    </location>
</feature>
<dbReference type="OrthoDB" id="7177295at2"/>
<organism evidence="2 3">
    <name type="scientific">Phenylobacterium deserti</name>
    <dbReference type="NCBI Taxonomy" id="1914756"/>
    <lineage>
        <taxon>Bacteria</taxon>
        <taxon>Pseudomonadati</taxon>
        <taxon>Pseudomonadota</taxon>
        <taxon>Alphaproteobacteria</taxon>
        <taxon>Caulobacterales</taxon>
        <taxon>Caulobacteraceae</taxon>
        <taxon>Phenylobacterium</taxon>
    </lineage>
</organism>
<feature type="signal peptide" evidence="1">
    <location>
        <begin position="1"/>
        <end position="25"/>
    </location>
</feature>
<comment type="caution">
    <text evidence="2">The sequence shown here is derived from an EMBL/GenBank/DDBJ whole genome shotgun (WGS) entry which is preliminary data.</text>
</comment>